<feature type="transmembrane region" description="Helical" evidence="2">
    <location>
        <begin position="103"/>
        <end position="126"/>
    </location>
</feature>
<feature type="transmembrane region" description="Helical" evidence="2">
    <location>
        <begin position="71"/>
        <end position="91"/>
    </location>
</feature>
<proteinExistence type="predicted"/>
<feature type="region of interest" description="Disordered" evidence="1">
    <location>
        <begin position="1"/>
        <end position="30"/>
    </location>
</feature>
<comment type="caution">
    <text evidence="4">The sequence shown here is derived from an EMBL/GenBank/DDBJ whole genome shotgun (WGS) entry which is preliminary data.</text>
</comment>
<dbReference type="OrthoDB" id="3576735at2"/>
<protein>
    <submittedName>
        <fullName evidence="4">Tripartite tricarboxylate transporter TctB family protein</fullName>
    </submittedName>
</protein>
<feature type="transmembrane region" description="Helical" evidence="2">
    <location>
        <begin position="146"/>
        <end position="168"/>
    </location>
</feature>
<keyword evidence="2" id="KW-0472">Membrane</keyword>
<dbReference type="AlphaFoldDB" id="A0A5M7BG67"/>
<keyword evidence="2" id="KW-1133">Transmembrane helix</keyword>
<evidence type="ECO:0000313" key="5">
    <source>
        <dbReference type="Proteomes" id="UP000323946"/>
    </source>
</evidence>
<accession>A0A5M7BG67</accession>
<sequence>MDQLAGELPRHDAAVRDRPRRAEVSGAQRERPAGTTANLVVALVVVGVGVCGAVGSWSLGLGSAAEPAAGTWPFLVSLAIAVLGVALGLQARRSRDAERMSAASWPVLAAVASMVCFAALITTIGFEIPAALLAFAWLRFLGRESWRASVLGGLAIVVGFYAVFVGLLDVPIPHLF</sequence>
<gene>
    <name evidence="4" type="ORF">F1721_28140</name>
</gene>
<feature type="domain" description="DUF1468" evidence="3">
    <location>
        <begin position="40"/>
        <end position="173"/>
    </location>
</feature>
<dbReference type="EMBL" id="VWPH01000015">
    <property type="protein sequence ID" value="KAA5828319.1"/>
    <property type="molecule type" value="Genomic_DNA"/>
</dbReference>
<feature type="compositionally biased region" description="Basic and acidic residues" evidence="1">
    <location>
        <begin position="8"/>
        <end position="30"/>
    </location>
</feature>
<keyword evidence="5" id="KW-1185">Reference proteome</keyword>
<dbReference type="InterPro" id="IPR009936">
    <property type="entry name" value="DUF1468"/>
</dbReference>
<evidence type="ECO:0000256" key="2">
    <source>
        <dbReference type="SAM" id="Phobius"/>
    </source>
</evidence>
<evidence type="ECO:0000313" key="4">
    <source>
        <dbReference type="EMBL" id="KAA5828319.1"/>
    </source>
</evidence>
<evidence type="ECO:0000256" key="1">
    <source>
        <dbReference type="SAM" id="MobiDB-lite"/>
    </source>
</evidence>
<name>A0A5M7BG67_SACHI</name>
<dbReference type="Proteomes" id="UP000323946">
    <property type="component" value="Unassembled WGS sequence"/>
</dbReference>
<organism evidence="4 5">
    <name type="scientific">Saccharopolyspora hirsuta</name>
    <dbReference type="NCBI Taxonomy" id="1837"/>
    <lineage>
        <taxon>Bacteria</taxon>
        <taxon>Bacillati</taxon>
        <taxon>Actinomycetota</taxon>
        <taxon>Actinomycetes</taxon>
        <taxon>Pseudonocardiales</taxon>
        <taxon>Pseudonocardiaceae</taxon>
        <taxon>Saccharopolyspora</taxon>
    </lineage>
</organism>
<reference evidence="4 5" key="1">
    <citation type="submission" date="2019-09" db="EMBL/GenBank/DDBJ databases">
        <title>Draft genome sequence of the thermophilic Saccharopolyspora hirsuta VKM Ac-666T.</title>
        <authorList>
            <person name="Lobastova T.G."/>
            <person name="Fokina V."/>
            <person name="Bragin E.Y."/>
            <person name="Shtratnikova V.Y."/>
            <person name="Starodumova I.P."/>
            <person name="Tarlachkov S.V."/>
            <person name="Donova M.V."/>
        </authorList>
    </citation>
    <scope>NUCLEOTIDE SEQUENCE [LARGE SCALE GENOMIC DNA]</scope>
    <source>
        <strain evidence="4 5">VKM Ac-666</strain>
    </source>
</reference>
<evidence type="ECO:0000259" key="3">
    <source>
        <dbReference type="Pfam" id="PF07331"/>
    </source>
</evidence>
<keyword evidence="2" id="KW-0812">Transmembrane</keyword>
<feature type="transmembrane region" description="Helical" evidence="2">
    <location>
        <begin position="39"/>
        <end position="59"/>
    </location>
</feature>
<dbReference type="Pfam" id="PF07331">
    <property type="entry name" value="TctB"/>
    <property type="match status" value="1"/>
</dbReference>